<keyword evidence="4 6" id="KW-1133">Transmembrane helix</keyword>
<reference evidence="9" key="1">
    <citation type="submission" date="2022-11" db="UniProtKB">
        <authorList>
            <consortium name="WormBaseParasite"/>
        </authorList>
    </citation>
    <scope>IDENTIFICATION</scope>
</reference>
<comment type="subcellular location">
    <subcellularLocation>
        <location evidence="1">Membrane</location>
        <topology evidence="1">Multi-pass membrane protein</topology>
    </subcellularLocation>
</comment>
<evidence type="ECO:0000259" key="7">
    <source>
        <dbReference type="SMART" id="SM00014"/>
    </source>
</evidence>
<keyword evidence="5 6" id="KW-0472">Membrane</keyword>
<evidence type="ECO:0000313" key="8">
    <source>
        <dbReference type="Proteomes" id="UP000887578"/>
    </source>
</evidence>
<dbReference type="Pfam" id="PF01569">
    <property type="entry name" value="PAP2"/>
    <property type="match status" value="1"/>
</dbReference>
<evidence type="ECO:0000256" key="3">
    <source>
        <dbReference type="ARBA" id="ARBA00022692"/>
    </source>
</evidence>
<dbReference type="Proteomes" id="UP000887578">
    <property type="component" value="Unplaced"/>
</dbReference>
<dbReference type="SUPFAM" id="SSF48317">
    <property type="entry name" value="Acid phosphatase/Vanadium-dependent haloperoxidase"/>
    <property type="match status" value="1"/>
</dbReference>
<feature type="domain" description="Phosphatidic acid phosphatase type 2/haloperoxidase" evidence="7">
    <location>
        <begin position="151"/>
        <end position="321"/>
    </location>
</feature>
<dbReference type="AlphaFoldDB" id="A0A914QJI8"/>
<dbReference type="InterPro" id="IPR000326">
    <property type="entry name" value="PAP2/HPO"/>
</dbReference>
<feature type="transmembrane region" description="Helical" evidence="6">
    <location>
        <begin position="216"/>
        <end position="237"/>
    </location>
</feature>
<evidence type="ECO:0000256" key="1">
    <source>
        <dbReference type="ARBA" id="ARBA00004141"/>
    </source>
</evidence>
<feature type="transmembrane region" description="Helical" evidence="6">
    <location>
        <begin position="48"/>
        <end position="70"/>
    </location>
</feature>
<proteinExistence type="inferred from homology"/>
<feature type="transmembrane region" description="Helical" evidence="6">
    <location>
        <begin position="275"/>
        <end position="296"/>
    </location>
</feature>
<protein>
    <submittedName>
        <fullName evidence="9">Phosphatidic acid phosphatase type 2/haloperoxidase domain-containing protein</fullName>
    </submittedName>
</protein>
<keyword evidence="8" id="KW-1185">Reference proteome</keyword>
<dbReference type="GO" id="GO:0006644">
    <property type="term" value="P:phospholipid metabolic process"/>
    <property type="evidence" value="ECO:0007669"/>
    <property type="project" value="InterPro"/>
</dbReference>
<dbReference type="PANTHER" id="PTHR10165:SF174">
    <property type="entry name" value="PHOSPHATIDIC ACID PHOSPHATASE TYPE 2_HALOPEROXIDASE DOMAIN-CONTAINING PROTEIN"/>
    <property type="match status" value="1"/>
</dbReference>
<sequence>MAGVIKERNNLLSEATKHPETALSTTRFWHKRLTLTGHAKPDTPVPWMILYMIIDVTTYMLTIVAFYYILTRYLILPVERGFYCNDSWIRRPFHENTISTTLLLIITLFIPYFIIFGDFWIRKDLFSNGRTLIQSILNPSFQTCRSTCYVYLDYVLSFGILTYLLEVVKCYTGRLRPNFIQLCKPSTLSECEENPVGYITSFICQTSFKHARNSRLSFPSGHAAASAFALLFLAYFLQRTERKLLVAFHDNKNQQRSSSSKTDFKLRLKAKFSMLYTKGMVALYGGFCIICCASRVLDNWHFMSDVIGGVLFALLSFFILLKSYTKIGKPVSEKID</sequence>
<dbReference type="GO" id="GO:0008195">
    <property type="term" value="F:phosphatidate phosphatase activity"/>
    <property type="evidence" value="ECO:0007669"/>
    <property type="project" value="TreeGrafter"/>
</dbReference>
<evidence type="ECO:0000256" key="4">
    <source>
        <dbReference type="ARBA" id="ARBA00022989"/>
    </source>
</evidence>
<dbReference type="WBParaSite" id="PDA_v2.g29780.t1">
    <property type="protein sequence ID" value="PDA_v2.g29780.t1"/>
    <property type="gene ID" value="PDA_v2.g29780"/>
</dbReference>
<feature type="transmembrane region" description="Helical" evidence="6">
    <location>
        <begin position="302"/>
        <end position="321"/>
    </location>
</feature>
<evidence type="ECO:0000256" key="5">
    <source>
        <dbReference type="ARBA" id="ARBA00023136"/>
    </source>
</evidence>
<dbReference type="GO" id="GO:0007165">
    <property type="term" value="P:signal transduction"/>
    <property type="evidence" value="ECO:0007669"/>
    <property type="project" value="TreeGrafter"/>
</dbReference>
<comment type="similarity">
    <text evidence="2">Belongs to the PA-phosphatase related phosphoesterase family.</text>
</comment>
<accession>A0A914QJI8</accession>
<dbReference type="Gene3D" id="1.20.144.10">
    <property type="entry name" value="Phosphatidic acid phosphatase type 2/haloperoxidase"/>
    <property type="match status" value="1"/>
</dbReference>
<evidence type="ECO:0000256" key="2">
    <source>
        <dbReference type="ARBA" id="ARBA00008816"/>
    </source>
</evidence>
<evidence type="ECO:0000313" key="9">
    <source>
        <dbReference type="WBParaSite" id="PDA_v2.g29780.t1"/>
    </source>
</evidence>
<name>A0A914QJI8_9BILA</name>
<feature type="transmembrane region" description="Helical" evidence="6">
    <location>
        <begin position="100"/>
        <end position="121"/>
    </location>
</feature>
<dbReference type="InterPro" id="IPR036938">
    <property type="entry name" value="PAP2/HPO_sf"/>
</dbReference>
<dbReference type="GO" id="GO:0046839">
    <property type="term" value="P:phospholipid dephosphorylation"/>
    <property type="evidence" value="ECO:0007669"/>
    <property type="project" value="TreeGrafter"/>
</dbReference>
<dbReference type="GO" id="GO:0005886">
    <property type="term" value="C:plasma membrane"/>
    <property type="evidence" value="ECO:0007669"/>
    <property type="project" value="TreeGrafter"/>
</dbReference>
<keyword evidence="3 6" id="KW-0812">Transmembrane</keyword>
<dbReference type="PANTHER" id="PTHR10165">
    <property type="entry name" value="LIPID PHOSPHATE PHOSPHATASE"/>
    <property type="match status" value="1"/>
</dbReference>
<organism evidence="8 9">
    <name type="scientific">Panagrolaimus davidi</name>
    <dbReference type="NCBI Taxonomy" id="227884"/>
    <lineage>
        <taxon>Eukaryota</taxon>
        <taxon>Metazoa</taxon>
        <taxon>Ecdysozoa</taxon>
        <taxon>Nematoda</taxon>
        <taxon>Chromadorea</taxon>
        <taxon>Rhabditida</taxon>
        <taxon>Tylenchina</taxon>
        <taxon>Panagrolaimomorpha</taxon>
        <taxon>Panagrolaimoidea</taxon>
        <taxon>Panagrolaimidae</taxon>
        <taxon>Panagrolaimus</taxon>
    </lineage>
</organism>
<dbReference type="SMART" id="SM00014">
    <property type="entry name" value="acidPPc"/>
    <property type="match status" value="1"/>
</dbReference>
<evidence type="ECO:0000256" key="6">
    <source>
        <dbReference type="SAM" id="Phobius"/>
    </source>
</evidence>
<dbReference type="InterPro" id="IPR043216">
    <property type="entry name" value="PAP-like"/>
</dbReference>